<comment type="caution">
    <text evidence="2">The sequence shown here is derived from an EMBL/GenBank/DDBJ whole genome shotgun (WGS) entry which is preliminary data.</text>
</comment>
<feature type="compositionally biased region" description="Low complexity" evidence="1">
    <location>
        <begin position="398"/>
        <end position="410"/>
    </location>
</feature>
<feature type="compositionally biased region" description="Polar residues" evidence="1">
    <location>
        <begin position="54"/>
        <end position="74"/>
    </location>
</feature>
<feature type="compositionally biased region" description="Basic and acidic residues" evidence="1">
    <location>
        <begin position="202"/>
        <end position="217"/>
    </location>
</feature>
<feature type="compositionally biased region" description="Basic and acidic residues" evidence="1">
    <location>
        <begin position="137"/>
        <end position="151"/>
    </location>
</feature>
<name>A0ABN9WAE5_9DINO</name>
<feature type="compositionally biased region" description="Polar residues" evidence="1">
    <location>
        <begin position="153"/>
        <end position="176"/>
    </location>
</feature>
<dbReference type="EMBL" id="CAUYUJ010018391">
    <property type="protein sequence ID" value="CAK0883217.1"/>
    <property type="molecule type" value="Genomic_DNA"/>
</dbReference>
<feature type="compositionally biased region" description="Polar residues" evidence="1">
    <location>
        <begin position="748"/>
        <end position="758"/>
    </location>
</feature>
<protein>
    <submittedName>
        <fullName evidence="2">Uncharacterized protein</fullName>
    </submittedName>
</protein>
<gene>
    <name evidence="2" type="ORF">PCOR1329_LOCUS65477</name>
</gene>
<evidence type="ECO:0000313" key="3">
    <source>
        <dbReference type="Proteomes" id="UP001189429"/>
    </source>
</evidence>
<feature type="region of interest" description="Disordered" evidence="1">
    <location>
        <begin position="616"/>
        <end position="758"/>
    </location>
</feature>
<reference evidence="2" key="1">
    <citation type="submission" date="2023-10" db="EMBL/GenBank/DDBJ databases">
        <authorList>
            <person name="Chen Y."/>
            <person name="Shah S."/>
            <person name="Dougan E. K."/>
            <person name="Thang M."/>
            <person name="Chan C."/>
        </authorList>
    </citation>
    <scope>NUCLEOTIDE SEQUENCE [LARGE SCALE GENOMIC DNA]</scope>
</reference>
<accession>A0ABN9WAE5</accession>
<feature type="region of interest" description="Disordered" evidence="1">
    <location>
        <begin position="365"/>
        <end position="536"/>
    </location>
</feature>
<feature type="compositionally biased region" description="Basic and acidic residues" evidence="1">
    <location>
        <begin position="631"/>
        <end position="641"/>
    </location>
</feature>
<evidence type="ECO:0000313" key="2">
    <source>
        <dbReference type="EMBL" id="CAK0883217.1"/>
    </source>
</evidence>
<feature type="region of interest" description="Disordered" evidence="1">
    <location>
        <begin position="92"/>
        <end position="176"/>
    </location>
</feature>
<feature type="compositionally biased region" description="Basic and acidic residues" evidence="1">
    <location>
        <begin position="723"/>
        <end position="738"/>
    </location>
</feature>
<dbReference type="Proteomes" id="UP001189429">
    <property type="component" value="Unassembled WGS sequence"/>
</dbReference>
<proteinExistence type="predicted"/>
<keyword evidence="3" id="KW-1185">Reference proteome</keyword>
<feature type="non-terminal residue" evidence="2">
    <location>
        <position position="758"/>
    </location>
</feature>
<feature type="region of interest" description="Disordered" evidence="1">
    <location>
        <begin position="1"/>
        <end position="79"/>
    </location>
</feature>
<feature type="compositionally biased region" description="Polar residues" evidence="1">
    <location>
        <begin position="644"/>
        <end position="655"/>
    </location>
</feature>
<feature type="compositionally biased region" description="Basic and acidic residues" evidence="1">
    <location>
        <begin position="492"/>
        <end position="512"/>
    </location>
</feature>
<evidence type="ECO:0000256" key="1">
    <source>
        <dbReference type="SAM" id="MobiDB-lite"/>
    </source>
</evidence>
<feature type="region of interest" description="Disordered" evidence="1">
    <location>
        <begin position="202"/>
        <end position="260"/>
    </location>
</feature>
<sequence>MPYIPPSGTHRAAARANVGAGSPVKPAARSPLASPVKQAASSPKSGKARAPSPSLVSTQAASPSFSTIFASKPSSPGRALGKLEIIEKYREAARQKAAKPVDLSHQTKPVDLSRQPTFEEAPAPAAPPPPTRQELAAAERERVAERNRLAEQSRLNRIRSSPKYTQARQTDTLETNPSFVDMEAAWHRYAARWDTLRDRQDQQLDGRTPVHPDDSARQRSVSQPPSPATSSSRLCGNTPPTTPGRPPAVASGPGAEKSWPSNGCGKLCGRAPGSSVGQAVFGQAPAVRSERVMPGTLDPGIGDVATAGVSTDFLHTGTGIGSPIISGGGCSLGEEEQPHKLWGSKSKRHVEKPRANAWEGMQLSARGEHGTARSSALMPQARSGRPELAPRGARQRGARGAWAAPWTPRRGSASASPSVPGTAARPRALGAWSSGAAGTLSWRERRERPLPGHTFSPKKCPAAGGSPDNIPRGQDEHAQLGSVFQDYAGHGSWDRSGKKEGKHVQHAMDARIHGSGGGRSSPGPLPRGLAPDHGSMAEAQEARGLCGLRGEARSCEDVCRSAAQSAAAPALGKPTGSGEEESRSLRVFAGALASSVPLAGCADAGALGAEFFARFQPGSSGHAGSRSWLQRPEKTKGRPELSPRQASRKVTSVIPTEQWLGQDPGSREPSTPSKRNDSKRFAAALSARECPPDRPDDAFLFAYGCPSTHEPPQGKAMPQSVGEDSHPFVHANVSRDEPPQFICRRSPKPSSASFSNAA</sequence>
<organism evidence="2 3">
    <name type="scientific">Prorocentrum cordatum</name>
    <dbReference type="NCBI Taxonomy" id="2364126"/>
    <lineage>
        <taxon>Eukaryota</taxon>
        <taxon>Sar</taxon>
        <taxon>Alveolata</taxon>
        <taxon>Dinophyceae</taxon>
        <taxon>Prorocentrales</taxon>
        <taxon>Prorocentraceae</taxon>
        <taxon>Prorocentrum</taxon>
    </lineage>
</organism>
<feature type="compositionally biased region" description="Polar residues" evidence="1">
    <location>
        <begin position="218"/>
        <end position="235"/>
    </location>
</feature>
<feature type="region of interest" description="Disordered" evidence="1">
    <location>
        <begin position="563"/>
        <end position="582"/>
    </location>
</feature>